<dbReference type="GO" id="GO:0004488">
    <property type="term" value="F:methylenetetrahydrofolate dehydrogenase (NADP+) activity"/>
    <property type="evidence" value="ECO:0007669"/>
    <property type="project" value="UniProtKB-UniRule"/>
</dbReference>
<comment type="caution">
    <text evidence="15">The sequence shown here is derived from an EMBL/GenBank/DDBJ whole genome shotgun (WGS) entry which is preliminary data.</text>
</comment>
<keyword evidence="10 12" id="KW-0486">Methionine biosynthesis</keyword>
<evidence type="ECO:0000256" key="10">
    <source>
        <dbReference type="ARBA" id="ARBA00023167"/>
    </source>
</evidence>
<comment type="catalytic activity">
    <reaction evidence="12">
        <text>(6R)-5,10-methylene-5,6,7,8-tetrahydrofolate + NADP(+) = (6R)-5,10-methenyltetrahydrofolate + NADPH</text>
        <dbReference type="Rhea" id="RHEA:22812"/>
        <dbReference type="ChEBI" id="CHEBI:15636"/>
        <dbReference type="ChEBI" id="CHEBI:57455"/>
        <dbReference type="ChEBI" id="CHEBI:57783"/>
        <dbReference type="ChEBI" id="CHEBI:58349"/>
        <dbReference type="EC" id="1.5.1.5"/>
    </reaction>
</comment>
<comment type="subunit">
    <text evidence="2 12">Homodimer.</text>
</comment>
<feature type="binding site" evidence="12">
    <location>
        <begin position="128"/>
        <end position="130"/>
    </location>
    <ligand>
        <name>NADP(+)</name>
        <dbReference type="ChEBI" id="CHEBI:58349"/>
    </ligand>
</feature>
<protein>
    <recommendedName>
        <fullName evidence="12">Bifunctional protein FolD</fullName>
    </recommendedName>
    <domain>
        <recommendedName>
            <fullName evidence="12">Methylenetetrahydrofolate dehydrogenase</fullName>
            <ecNumber evidence="12">1.5.1.5</ecNumber>
        </recommendedName>
    </domain>
    <domain>
        <recommendedName>
            <fullName evidence="12">Methenyltetrahydrofolate cyclohydrolase</fullName>
            <ecNumber evidence="12">3.5.4.9</ecNumber>
        </recommendedName>
    </domain>
</protein>
<reference evidence="15 16" key="1">
    <citation type="journal article" date="2019" name="ISME J.">
        <title>Genome analyses of uncultured TG2/ZB3 bacteria in 'Margulisbacteria' specifically attached to ectosymbiotic spirochetes of protists in the termite gut.</title>
        <authorList>
            <person name="Utami Y.D."/>
            <person name="Kuwahara H."/>
            <person name="Igai K."/>
            <person name="Murakami T."/>
            <person name="Sugaya K."/>
            <person name="Morikawa T."/>
            <person name="Nagura Y."/>
            <person name="Yuki M."/>
            <person name="Deevong P."/>
            <person name="Inoue T."/>
            <person name="Kihara K."/>
            <person name="Lo N."/>
            <person name="Yamada A."/>
            <person name="Ohkuma M."/>
            <person name="Hongoh Y."/>
        </authorList>
    </citation>
    <scope>NUCLEOTIDE SEQUENCE [LARGE SCALE GENOMIC DNA]</scope>
    <source>
        <strain evidence="15">NkOx7-02</strain>
    </source>
</reference>
<comment type="caution">
    <text evidence="12">Lacks conserved residue(s) required for the propagation of feature annotation.</text>
</comment>
<dbReference type="EC" id="3.5.4.9" evidence="12"/>
<dbReference type="InterPro" id="IPR020630">
    <property type="entry name" value="THF_DH/CycHdrlase_cat_dom"/>
</dbReference>
<dbReference type="PROSITE" id="PS00767">
    <property type="entry name" value="THF_DHG_CYH_2"/>
    <property type="match status" value="1"/>
</dbReference>
<proteinExistence type="inferred from homology"/>
<keyword evidence="3 12" id="KW-0554">One-carbon metabolism</keyword>
<dbReference type="GO" id="GO:0006164">
    <property type="term" value="P:purine nucleotide biosynthetic process"/>
    <property type="evidence" value="ECO:0007669"/>
    <property type="project" value="UniProtKB-KW"/>
</dbReference>
<evidence type="ECO:0000256" key="7">
    <source>
        <dbReference type="ARBA" id="ARBA00022857"/>
    </source>
</evidence>
<dbReference type="GO" id="GO:0009086">
    <property type="term" value="P:methionine biosynthetic process"/>
    <property type="evidence" value="ECO:0007669"/>
    <property type="project" value="UniProtKB-KW"/>
</dbReference>
<dbReference type="Pfam" id="PF00763">
    <property type="entry name" value="THF_DHG_CYH"/>
    <property type="match status" value="1"/>
</dbReference>
<evidence type="ECO:0000259" key="13">
    <source>
        <dbReference type="Pfam" id="PF00763"/>
    </source>
</evidence>
<dbReference type="PRINTS" id="PR00085">
    <property type="entry name" value="THFDHDRGNASE"/>
</dbReference>
<dbReference type="GO" id="GO:0035999">
    <property type="term" value="P:tetrahydrofolate interconversion"/>
    <property type="evidence" value="ECO:0007669"/>
    <property type="project" value="UniProtKB-UniRule"/>
</dbReference>
<dbReference type="SUPFAM" id="SSF51735">
    <property type="entry name" value="NAD(P)-binding Rossmann-fold domains"/>
    <property type="match status" value="1"/>
</dbReference>
<dbReference type="GO" id="GO:0004477">
    <property type="term" value="F:methenyltetrahydrofolate cyclohydrolase activity"/>
    <property type="evidence" value="ECO:0007669"/>
    <property type="project" value="UniProtKB-UniRule"/>
</dbReference>
<dbReference type="HAMAP" id="MF_01576">
    <property type="entry name" value="THF_DHG_CYH"/>
    <property type="match status" value="1"/>
</dbReference>
<dbReference type="PANTHER" id="PTHR48099">
    <property type="entry name" value="C-1-TETRAHYDROFOLATE SYNTHASE, CYTOPLASMIC-RELATED"/>
    <property type="match status" value="1"/>
</dbReference>
<dbReference type="AlphaFoldDB" id="A0A388TI33"/>
<dbReference type="FunFam" id="3.40.50.10860:FF:000005">
    <property type="entry name" value="C-1-tetrahydrofolate synthase, cytoplasmic, putative"/>
    <property type="match status" value="1"/>
</dbReference>
<dbReference type="InterPro" id="IPR036291">
    <property type="entry name" value="NAD(P)-bd_dom_sf"/>
</dbReference>
<organism evidence="15 16">
    <name type="scientific">Candidatus Termititenax persephonae</name>
    <dbReference type="NCBI Taxonomy" id="2218525"/>
    <lineage>
        <taxon>Bacteria</taxon>
        <taxon>Bacillati</taxon>
        <taxon>Candidatus Margulisiibacteriota</taxon>
        <taxon>Candidatus Termititenacia</taxon>
        <taxon>Candidatus Termititenacales</taxon>
        <taxon>Candidatus Termititenacaceae</taxon>
        <taxon>Candidatus Termititenax</taxon>
    </lineage>
</organism>
<evidence type="ECO:0000256" key="4">
    <source>
        <dbReference type="ARBA" id="ARBA00022605"/>
    </source>
</evidence>
<evidence type="ECO:0000259" key="14">
    <source>
        <dbReference type="Pfam" id="PF02882"/>
    </source>
</evidence>
<feature type="domain" description="Tetrahydrofolate dehydrogenase/cyclohydrolase NAD(P)-binding" evidence="14">
    <location>
        <begin position="102"/>
        <end position="242"/>
    </location>
</feature>
<dbReference type="UniPathway" id="UPA00193"/>
<evidence type="ECO:0000313" key="16">
    <source>
        <dbReference type="Proteomes" id="UP000275925"/>
    </source>
</evidence>
<dbReference type="EC" id="1.5.1.5" evidence="12"/>
<dbReference type="Gene3D" id="3.40.50.10860">
    <property type="entry name" value="Leucine Dehydrogenase, chain A, domain 1"/>
    <property type="match status" value="1"/>
</dbReference>
<evidence type="ECO:0000256" key="12">
    <source>
        <dbReference type="HAMAP-Rule" id="MF_01576"/>
    </source>
</evidence>
<dbReference type="InterPro" id="IPR046346">
    <property type="entry name" value="Aminoacid_DH-like_N_sf"/>
</dbReference>
<evidence type="ECO:0000256" key="8">
    <source>
        <dbReference type="ARBA" id="ARBA00023002"/>
    </source>
</evidence>
<evidence type="ECO:0000256" key="1">
    <source>
        <dbReference type="ARBA" id="ARBA00004777"/>
    </source>
</evidence>
<evidence type="ECO:0000256" key="2">
    <source>
        <dbReference type="ARBA" id="ARBA00011738"/>
    </source>
</evidence>
<dbReference type="EMBL" id="BGZO01000053">
    <property type="protein sequence ID" value="GBR76841.1"/>
    <property type="molecule type" value="Genomic_DNA"/>
</dbReference>
<evidence type="ECO:0000256" key="6">
    <source>
        <dbReference type="ARBA" id="ARBA00022801"/>
    </source>
</evidence>
<dbReference type="SUPFAM" id="SSF53223">
    <property type="entry name" value="Aminoacid dehydrogenase-like, N-terminal domain"/>
    <property type="match status" value="1"/>
</dbReference>
<dbReference type="GO" id="GO:0000105">
    <property type="term" value="P:L-histidine biosynthetic process"/>
    <property type="evidence" value="ECO:0007669"/>
    <property type="project" value="UniProtKB-KW"/>
</dbReference>
<feature type="domain" description="Tetrahydrofolate dehydrogenase/cyclohydrolase catalytic" evidence="13">
    <location>
        <begin position="1"/>
        <end position="82"/>
    </location>
</feature>
<keyword evidence="7 12" id="KW-0521">NADP</keyword>
<keyword evidence="11 12" id="KW-0511">Multifunctional enzyme</keyword>
<evidence type="ECO:0000256" key="5">
    <source>
        <dbReference type="ARBA" id="ARBA00022755"/>
    </source>
</evidence>
<keyword evidence="4 12" id="KW-0028">Amino-acid biosynthesis</keyword>
<feature type="binding site" evidence="12">
    <location>
        <position position="194"/>
    </location>
    <ligand>
        <name>NADP(+)</name>
        <dbReference type="ChEBI" id="CHEBI:58349"/>
    </ligand>
</feature>
<gene>
    <name evidence="12 15" type="primary">folD</name>
    <name evidence="15" type="ORF">NO2_1329</name>
</gene>
<comment type="pathway">
    <text evidence="1 12">One-carbon metabolism; tetrahydrofolate interconversion.</text>
</comment>
<comment type="similarity">
    <text evidence="12">Belongs to the tetrahydrofolate dehydrogenase/cyclohydrolase family.</text>
</comment>
<name>A0A388TI33_9BACT</name>
<sequence>MVGTDPASQVYVNAKEKACQEVGFYSEVYRLPETTSAAELLALVARLNLDVRISGILVQLPLPPQIDESKVILAINPAKDVDCFHPLNTGALLAGLSSAILPCTPAGCLELIKSTGGVLAGKKAVVVGRSNIVGKPAALLLLQNNCTVTLCHSRTADLGAEVRQADIVIAAVGQPGLITGEMIKPGAVIIDVGTSRVDGKLTGDVDFASAVSAAGFITPVPGGVGPMTIAMLMQNTLHAYLAQSQ</sequence>
<accession>A0A388TI33</accession>
<keyword evidence="5 12" id="KW-0658">Purine biosynthesis</keyword>
<dbReference type="InterPro" id="IPR000672">
    <property type="entry name" value="THF_DH/CycHdrlase"/>
</dbReference>
<evidence type="ECO:0000313" key="15">
    <source>
        <dbReference type="EMBL" id="GBR76841.1"/>
    </source>
</evidence>
<dbReference type="CDD" id="cd01080">
    <property type="entry name" value="NAD_bind_m-THF_DH_Cyclohyd"/>
    <property type="match status" value="1"/>
</dbReference>
<evidence type="ECO:0000256" key="11">
    <source>
        <dbReference type="ARBA" id="ARBA00023268"/>
    </source>
</evidence>
<dbReference type="InterPro" id="IPR020867">
    <property type="entry name" value="THF_DH/CycHdrlase_CS"/>
</dbReference>
<dbReference type="PANTHER" id="PTHR48099:SF5">
    <property type="entry name" value="C-1-TETRAHYDROFOLATE SYNTHASE, CYTOPLASMIC"/>
    <property type="match status" value="1"/>
</dbReference>
<dbReference type="GO" id="GO:0005829">
    <property type="term" value="C:cytosol"/>
    <property type="evidence" value="ECO:0007669"/>
    <property type="project" value="TreeGrafter"/>
</dbReference>
<comment type="function">
    <text evidence="12">Catalyzes the oxidation of 5,10-methylenetetrahydrofolate to 5,10-methenyltetrahydrofolate and then the hydrolysis of 5,10-methenyltetrahydrofolate to 10-formyltetrahydrofolate.</text>
</comment>
<evidence type="ECO:0000256" key="9">
    <source>
        <dbReference type="ARBA" id="ARBA00023102"/>
    </source>
</evidence>
<dbReference type="Proteomes" id="UP000275925">
    <property type="component" value="Unassembled WGS sequence"/>
</dbReference>
<dbReference type="InterPro" id="IPR020631">
    <property type="entry name" value="THF_DH/CycHdrlase_NAD-bd_dom"/>
</dbReference>
<keyword evidence="9 12" id="KW-0368">Histidine biosynthesis</keyword>
<dbReference type="FunFam" id="3.40.50.720:FF:000006">
    <property type="entry name" value="Bifunctional protein FolD"/>
    <property type="match status" value="1"/>
</dbReference>
<keyword evidence="16" id="KW-1185">Reference proteome</keyword>
<dbReference type="Gene3D" id="3.40.50.720">
    <property type="entry name" value="NAD(P)-binding Rossmann-like Domain"/>
    <property type="match status" value="1"/>
</dbReference>
<dbReference type="Pfam" id="PF02882">
    <property type="entry name" value="THF_DHG_CYH_C"/>
    <property type="match status" value="1"/>
</dbReference>
<evidence type="ECO:0000256" key="3">
    <source>
        <dbReference type="ARBA" id="ARBA00022563"/>
    </source>
</evidence>
<comment type="catalytic activity">
    <reaction evidence="12">
        <text>(6R)-5,10-methenyltetrahydrofolate + H2O = (6R)-10-formyltetrahydrofolate + H(+)</text>
        <dbReference type="Rhea" id="RHEA:23700"/>
        <dbReference type="ChEBI" id="CHEBI:15377"/>
        <dbReference type="ChEBI" id="CHEBI:15378"/>
        <dbReference type="ChEBI" id="CHEBI:57455"/>
        <dbReference type="ChEBI" id="CHEBI:195366"/>
        <dbReference type="EC" id="3.5.4.9"/>
    </reaction>
</comment>
<keyword evidence="6 12" id="KW-0378">Hydrolase</keyword>
<keyword evidence="8 12" id="KW-0560">Oxidoreductase</keyword>